<protein>
    <recommendedName>
        <fullName evidence="4">Endopeptidase S2P</fullName>
    </recommendedName>
</protein>
<keyword evidence="1" id="KW-0472">Membrane</keyword>
<dbReference type="GO" id="GO:0031293">
    <property type="term" value="P:membrane protein intracellular domain proteolysis"/>
    <property type="evidence" value="ECO:0007669"/>
    <property type="project" value="TreeGrafter"/>
</dbReference>
<name>A0A8K0NBD0_COCNU</name>
<feature type="transmembrane region" description="Helical" evidence="1">
    <location>
        <begin position="67"/>
        <end position="92"/>
    </location>
</feature>
<reference evidence="2" key="2">
    <citation type="submission" date="2019-07" db="EMBL/GenBank/DDBJ databases">
        <authorList>
            <person name="Yang Y."/>
            <person name="Bocs S."/>
            <person name="Baudouin L."/>
        </authorList>
    </citation>
    <scope>NUCLEOTIDE SEQUENCE</scope>
    <source>
        <tissue evidence="2">Spear leaf of Hainan Tall coconut</tissue>
    </source>
</reference>
<evidence type="ECO:0000313" key="3">
    <source>
        <dbReference type="Proteomes" id="UP000797356"/>
    </source>
</evidence>
<dbReference type="EMBL" id="CM017885">
    <property type="protein sequence ID" value="KAG1367691.1"/>
    <property type="molecule type" value="Genomic_DNA"/>
</dbReference>
<evidence type="ECO:0008006" key="4">
    <source>
        <dbReference type="Google" id="ProtNLM"/>
    </source>
</evidence>
<keyword evidence="3" id="KW-1185">Reference proteome</keyword>
<dbReference type="GO" id="GO:0016020">
    <property type="term" value="C:membrane"/>
    <property type="evidence" value="ECO:0007669"/>
    <property type="project" value="InterPro"/>
</dbReference>
<reference evidence="2" key="1">
    <citation type="journal article" date="2017" name="Gigascience">
        <title>The genome draft of coconut (Cocos nucifera).</title>
        <authorList>
            <person name="Xiao Y."/>
            <person name="Xu P."/>
            <person name="Fan H."/>
            <person name="Baudouin L."/>
            <person name="Xia W."/>
            <person name="Bocs S."/>
            <person name="Xu J."/>
            <person name="Li Q."/>
            <person name="Guo A."/>
            <person name="Zhou L."/>
            <person name="Li J."/>
            <person name="Wu Y."/>
            <person name="Ma Z."/>
            <person name="Armero A."/>
            <person name="Issali A.E."/>
            <person name="Liu N."/>
            <person name="Peng M."/>
            <person name="Yang Y."/>
        </authorList>
    </citation>
    <scope>NUCLEOTIDE SEQUENCE</scope>
    <source>
        <tissue evidence="2">Spear leaf of Hainan Tall coconut</tissue>
    </source>
</reference>
<gene>
    <name evidence="2" type="ORF">COCNU_14G001590</name>
</gene>
<dbReference type="GO" id="GO:0005737">
    <property type="term" value="C:cytoplasm"/>
    <property type="evidence" value="ECO:0007669"/>
    <property type="project" value="TreeGrafter"/>
</dbReference>
<feature type="transmembrane region" description="Helical" evidence="1">
    <location>
        <begin position="113"/>
        <end position="134"/>
    </location>
</feature>
<dbReference type="OrthoDB" id="69989at2759"/>
<keyword evidence="1" id="KW-1133">Transmembrane helix</keyword>
<dbReference type="AlphaFoldDB" id="A0A8K0NBD0"/>
<comment type="caution">
    <text evidence="2">The sequence shown here is derived from an EMBL/GenBank/DDBJ whole genome shotgun (WGS) entry which is preliminary data.</text>
</comment>
<dbReference type="PANTHER" id="PTHR13325:SF3">
    <property type="entry name" value="MEMBRANE-BOUND TRANSCRIPTION FACTOR SITE-2 PROTEASE"/>
    <property type="match status" value="1"/>
</dbReference>
<dbReference type="Proteomes" id="UP000797356">
    <property type="component" value="Chromosome 14"/>
</dbReference>
<accession>A0A8K0NBD0</accession>
<evidence type="ECO:0000313" key="2">
    <source>
        <dbReference type="EMBL" id="KAG1367691.1"/>
    </source>
</evidence>
<sequence>MPPPILLAAEKLPAAPNPAMSLPWSLNDPSPAFEYSDDIRSEYMAVSAAANGSALESLEEPPSERFLHVWFTVGVAFSFMALLGVSVMLLWGSAGPFHLQSREMGINSLSVPGLSLSIMDVGIMIVSTLMSVALHEFGHAVAAARTLGRKLSTSFILQVMGVPQTSALSGYLSPYDVIISLDGSNIKSPQEWINKMAKINAKVLPKFTDLEEPVHSRAVRVRKGYCIPNSWVENSRNDQFSCPDELTAFVSISCFNSSLLVSSIHGDDDKNKVEHGHCLTAQDVVKLKKCGDEWEITGDDRSHCACSEV</sequence>
<dbReference type="GO" id="GO:1905897">
    <property type="term" value="P:regulation of response to endoplasmic reticulum stress"/>
    <property type="evidence" value="ECO:0007669"/>
    <property type="project" value="TreeGrafter"/>
</dbReference>
<evidence type="ECO:0000256" key="1">
    <source>
        <dbReference type="SAM" id="Phobius"/>
    </source>
</evidence>
<organism evidence="2 3">
    <name type="scientific">Cocos nucifera</name>
    <name type="common">Coconut palm</name>
    <dbReference type="NCBI Taxonomy" id="13894"/>
    <lineage>
        <taxon>Eukaryota</taxon>
        <taxon>Viridiplantae</taxon>
        <taxon>Streptophyta</taxon>
        <taxon>Embryophyta</taxon>
        <taxon>Tracheophyta</taxon>
        <taxon>Spermatophyta</taxon>
        <taxon>Magnoliopsida</taxon>
        <taxon>Liliopsida</taxon>
        <taxon>Arecaceae</taxon>
        <taxon>Arecoideae</taxon>
        <taxon>Cocoseae</taxon>
        <taxon>Attaleinae</taxon>
        <taxon>Cocos</taxon>
    </lineage>
</organism>
<proteinExistence type="predicted"/>
<dbReference type="PANTHER" id="PTHR13325">
    <property type="entry name" value="PROTEASE M50 MEMBRANE-BOUND TRANSCRIPTION FACTOR SITE 2 PROTEASE"/>
    <property type="match status" value="1"/>
</dbReference>
<dbReference type="InterPro" id="IPR001193">
    <property type="entry name" value="MBTPS2"/>
</dbReference>
<dbReference type="GO" id="GO:0004222">
    <property type="term" value="F:metalloendopeptidase activity"/>
    <property type="evidence" value="ECO:0007669"/>
    <property type="project" value="InterPro"/>
</dbReference>
<keyword evidence="1" id="KW-0812">Transmembrane</keyword>